<gene>
    <name evidence="2" type="primary">yhhZ</name>
    <name evidence="2" type="ORF">g.6502</name>
</gene>
<name>A0A1D1YJM3_9ARAE</name>
<accession>A0A1D1YJM3</accession>
<keyword evidence="1" id="KW-0812">Transmembrane</keyword>
<keyword evidence="1" id="KW-0472">Membrane</keyword>
<proteinExistence type="predicted"/>
<sequence>MIVERKTFLIWRVAQFWIFLNILFLEIIQLLGYDRYYWEPPANNQKRIWLFEGISFAIIGYILITFNQQWKSGPFKIDIILDWVLFIVWNIQCFLNITPAIFGKGLNCNLGPTNPYNIITNDGQTRCRLFIGNTAFSFLALLTTIVTLILSKSRWNNRELILSSSSRIRRLQSSYIVQKGSLYNGEPALFFYSKSKTTNSFHGTKLRDSLRENTVSSSPINISIPEPEIAAIAKNNNSKEIPIIINDEKNENEDNFVLKY</sequence>
<organism evidence="2">
    <name type="scientific">Anthurium amnicola</name>
    <dbReference type="NCBI Taxonomy" id="1678845"/>
    <lineage>
        <taxon>Eukaryota</taxon>
        <taxon>Viridiplantae</taxon>
        <taxon>Streptophyta</taxon>
        <taxon>Embryophyta</taxon>
        <taxon>Tracheophyta</taxon>
        <taxon>Spermatophyta</taxon>
        <taxon>Magnoliopsida</taxon>
        <taxon>Liliopsida</taxon>
        <taxon>Araceae</taxon>
        <taxon>Pothoideae</taxon>
        <taxon>Potheae</taxon>
        <taxon>Anthurium</taxon>
    </lineage>
</organism>
<dbReference type="EMBL" id="GDJX01013122">
    <property type="protein sequence ID" value="JAT54814.1"/>
    <property type="molecule type" value="Transcribed_RNA"/>
</dbReference>
<feature type="transmembrane region" description="Helical" evidence="1">
    <location>
        <begin position="9"/>
        <end position="28"/>
    </location>
</feature>
<reference evidence="2" key="1">
    <citation type="submission" date="2015-07" db="EMBL/GenBank/DDBJ databases">
        <title>Transcriptome Assembly of Anthurium amnicola.</title>
        <authorList>
            <person name="Suzuki J."/>
        </authorList>
    </citation>
    <scope>NUCLEOTIDE SEQUENCE</scope>
</reference>
<feature type="transmembrane region" description="Helical" evidence="1">
    <location>
        <begin position="48"/>
        <end position="67"/>
    </location>
</feature>
<evidence type="ECO:0000313" key="2">
    <source>
        <dbReference type="EMBL" id="JAT54814.1"/>
    </source>
</evidence>
<feature type="transmembrane region" description="Helical" evidence="1">
    <location>
        <begin position="79"/>
        <end position="102"/>
    </location>
</feature>
<keyword evidence="1" id="KW-1133">Transmembrane helix</keyword>
<feature type="transmembrane region" description="Helical" evidence="1">
    <location>
        <begin position="130"/>
        <end position="150"/>
    </location>
</feature>
<evidence type="ECO:0000256" key="1">
    <source>
        <dbReference type="SAM" id="Phobius"/>
    </source>
</evidence>
<dbReference type="AlphaFoldDB" id="A0A1D1YJM3"/>
<protein>
    <submittedName>
        <fullName evidence="2">Uncharacterized protein yhhZ</fullName>
    </submittedName>
</protein>